<dbReference type="InterPro" id="IPR015011">
    <property type="entry name" value="Threonyl-tRNA_syn_edit_dom_arc"/>
</dbReference>
<dbReference type="KEGG" id="mten:GWK48_01615"/>
<accession>A0A6N0NQX0</accession>
<proteinExistence type="predicted"/>
<dbReference type="PANTHER" id="PTHR11451:SF44">
    <property type="entry name" value="THREONINE--TRNA LIGASE, CHLOROPLASTIC_MITOCHONDRIAL 2"/>
    <property type="match status" value="1"/>
</dbReference>
<dbReference type="Gene3D" id="3.50.80.10">
    <property type="entry name" value="D-tyrosyl-tRNA(Tyr) deacylase"/>
    <property type="match status" value="1"/>
</dbReference>
<keyword evidence="6" id="KW-1185">Reference proteome</keyword>
<dbReference type="InterPro" id="IPR036621">
    <property type="entry name" value="Anticodon-bd_dom_sf"/>
</dbReference>
<evidence type="ECO:0000313" key="6">
    <source>
        <dbReference type="Proteomes" id="UP000509301"/>
    </source>
</evidence>
<dbReference type="GO" id="GO:0006435">
    <property type="term" value="P:threonyl-tRNA aminoacylation"/>
    <property type="evidence" value="ECO:0007669"/>
    <property type="project" value="TreeGrafter"/>
</dbReference>
<dbReference type="Proteomes" id="UP000509301">
    <property type="component" value="Chromosome"/>
</dbReference>
<evidence type="ECO:0000256" key="1">
    <source>
        <dbReference type="ARBA" id="ARBA00022490"/>
    </source>
</evidence>
<dbReference type="Pfam" id="PF03129">
    <property type="entry name" value="HGTP_anticodon"/>
    <property type="match status" value="1"/>
</dbReference>
<dbReference type="OrthoDB" id="372136at2157"/>
<organism evidence="5 6">
    <name type="scientific">Metallosphaera tengchongensis</name>
    <dbReference type="NCBI Taxonomy" id="1532350"/>
    <lineage>
        <taxon>Archaea</taxon>
        <taxon>Thermoproteota</taxon>
        <taxon>Thermoprotei</taxon>
        <taxon>Sulfolobales</taxon>
        <taxon>Sulfolobaceae</taxon>
        <taxon>Metallosphaera</taxon>
    </lineage>
</organism>
<keyword evidence="5" id="KW-0378">Hydrolase</keyword>
<dbReference type="GO" id="GO:0005524">
    <property type="term" value="F:ATP binding"/>
    <property type="evidence" value="ECO:0007669"/>
    <property type="project" value="InterPro"/>
</dbReference>
<dbReference type="AlphaFoldDB" id="A0A6N0NQX0"/>
<dbReference type="GO" id="GO:0016787">
    <property type="term" value="F:hydrolase activity"/>
    <property type="evidence" value="ECO:0007669"/>
    <property type="project" value="UniProtKB-KW"/>
</dbReference>
<dbReference type="RefSeq" id="WP_174628998.1">
    <property type="nucleotide sequence ID" value="NZ_CP049074.1"/>
</dbReference>
<evidence type="ECO:0000256" key="2">
    <source>
        <dbReference type="ARBA" id="ARBA00022917"/>
    </source>
</evidence>
<dbReference type="NCBIfam" id="NF011500">
    <property type="entry name" value="PRK14938.1"/>
    <property type="match status" value="1"/>
</dbReference>
<sequence length="388" mass="44270">MILLFIHGSKFSFEVKERATEVAEEPIPRSTELQNVLVVFTTVEKGDDDEIVSKAVDNVIDVADRTKPSSIVIYPYAHLSSNLADPNTAISILNSLYNGLNQRRKEVYKAPFGWYKSFDISCYGHPLSELSRRITKGVEYQKSKDIEICLKFGFPNSPESTFMKIAMLERLKRDLGAQGIIYSNDDVLPGYLGVKFVKNNGKTIPCIAEDPLMELVYVGESSLNYPMEFEDSTNRYRIWTKEKEKIRINLGNILYFILLNSKKISSTPTLPVWLSPIHVRILQIVQNDEVKKMASWLRDKGIRVQIDDLDDGLGAKIRRAGMDWIPLVAIAGEREIKTGSLTVRIRETSEQKPMKLEDIEKMIKGMDDLLLPQNVPISLKRRLQDEKR</sequence>
<dbReference type="GO" id="GO:0005737">
    <property type="term" value="C:cytoplasm"/>
    <property type="evidence" value="ECO:0007669"/>
    <property type="project" value="InterPro"/>
</dbReference>
<feature type="domain" description="Anticodon-binding" evidence="3">
    <location>
        <begin position="286"/>
        <end position="364"/>
    </location>
</feature>
<dbReference type="GO" id="GO:0004829">
    <property type="term" value="F:threonine-tRNA ligase activity"/>
    <property type="evidence" value="ECO:0007669"/>
    <property type="project" value="InterPro"/>
</dbReference>
<dbReference type="GO" id="GO:0008270">
    <property type="term" value="F:zinc ion binding"/>
    <property type="evidence" value="ECO:0007669"/>
    <property type="project" value="InterPro"/>
</dbReference>
<reference evidence="5 6" key="1">
    <citation type="submission" date="2020-02" db="EMBL/GenBank/DDBJ databases">
        <title>Comparative genome analysis reveals the metabolism and evolution of the thermophilic archaeal genus Metallosphaera.</title>
        <authorList>
            <person name="Jiang C."/>
        </authorList>
    </citation>
    <scope>NUCLEOTIDE SEQUENCE [LARGE SCALE GENOMIC DNA]</scope>
    <source>
        <strain evidence="5 6">Ric-A</strain>
    </source>
</reference>
<keyword evidence="1" id="KW-0963">Cytoplasm</keyword>
<dbReference type="InterPro" id="IPR004154">
    <property type="entry name" value="Anticodon-bd"/>
</dbReference>
<feature type="domain" description="Threonyl-tRNA synthetase editing" evidence="4">
    <location>
        <begin position="1"/>
        <end position="134"/>
    </location>
</feature>
<dbReference type="EMBL" id="CP049074">
    <property type="protein sequence ID" value="QKQ99263.1"/>
    <property type="molecule type" value="Genomic_DNA"/>
</dbReference>
<keyword evidence="2" id="KW-0648">Protein biosynthesis</keyword>
<dbReference type="Pfam" id="PF08915">
    <property type="entry name" value="tRNA-Thr_ED"/>
    <property type="match status" value="1"/>
</dbReference>
<evidence type="ECO:0000259" key="4">
    <source>
        <dbReference type="Pfam" id="PF08915"/>
    </source>
</evidence>
<protein>
    <submittedName>
        <fullName evidence="5">Ser-tRNA(Thr) hydrolase</fullName>
    </submittedName>
</protein>
<dbReference type="InterPro" id="IPR023509">
    <property type="entry name" value="DTD-like_sf"/>
</dbReference>
<evidence type="ECO:0000313" key="5">
    <source>
        <dbReference type="EMBL" id="QKQ99263.1"/>
    </source>
</evidence>
<evidence type="ECO:0000259" key="3">
    <source>
        <dbReference type="Pfam" id="PF03129"/>
    </source>
</evidence>
<dbReference type="SUPFAM" id="SSF52954">
    <property type="entry name" value="Class II aaRS ABD-related"/>
    <property type="match status" value="1"/>
</dbReference>
<gene>
    <name evidence="5" type="ORF">GWK48_01615</name>
</gene>
<dbReference type="PANTHER" id="PTHR11451">
    <property type="entry name" value="THREONINE-TRNA LIGASE"/>
    <property type="match status" value="1"/>
</dbReference>
<dbReference type="GeneID" id="55640603"/>
<dbReference type="Gene3D" id="3.40.50.800">
    <property type="entry name" value="Anticodon-binding domain"/>
    <property type="match status" value="1"/>
</dbReference>
<name>A0A6N0NQX0_9CREN</name>